<reference evidence="2" key="2">
    <citation type="journal article" date="2023" name="IMA Fungus">
        <title>Comparative genomic study of the Penicillium genus elucidates a diverse pangenome and 15 lateral gene transfer events.</title>
        <authorList>
            <person name="Petersen C."/>
            <person name="Sorensen T."/>
            <person name="Nielsen M.R."/>
            <person name="Sondergaard T.E."/>
            <person name="Sorensen J.L."/>
            <person name="Fitzpatrick D.A."/>
            <person name="Frisvad J.C."/>
            <person name="Nielsen K.L."/>
        </authorList>
    </citation>
    <scope>NUCLEOTIDE SEQUENCE</scope>
    <source>
        <strain evidence="2">IBT 35675</strain>
    </source>
</reference>
<dbReference type="AlphaFoldDB" id="A0A9W9RUA5"/>
<keyword evidence="1" id="KW-1133">Transmembrane helix</keyword>
<keyword evidence="1" id="KW-0812">Transmembrane</keyword>
<keyword evidence="3" id="KW-1185">Reference proteome</keyword>
<keyword evidence="1" id="KW-0472">Membrane</keyword>
<proteinExistence type="predicted"/>
<dbReference type="Proteomes" id="UP001148299">
    <property type="component" value="Unassembled WGS sequence"/>
</dbReference>
<gene>
    <name evidence="2" type="ORF">N7541_000533</name>
</gene>
<evidence type="ECO:0000313" key="3">
    <source>
        <dbReference type="Proteomes" id="UP001148299"/>
    </source>
</evidence>
<name>A0A9W9RUA5_PENBR</name>
<reference evidence="2" key="1">
    <citation type="submission" date="2022-12" db="EMBL/GenBank/DDBJ databases">
        <authorList>
            <person name="Petersen C."/>
        </authorList>
    </citation>
    <scope>NUCLEOTIDE SEQUENCE</scope>
    <source>
        <strain evidence="2">IBT 35675</strain>
    </source>
</reference>
<comment type="caution">
    <text evidence="2">The sequence shown here is derived from an EMBL/GenBank/DDBJ whole genome shotgun (WGS) entry which is preliminary data.</text>
</comment>
<feature type="transmembrane region" description="Helical" evidence="1">
    <location>
        <begin position="14"/>
        <end position="38"/>
    </location>
</feature>
<organism evidence="2 3">
    <name type="scientific">Penicillium brevicompactum</name>
    <dbReference type="NCBI Taxonomy" id="5074"/>
    <lineage>
        <taxon>Eukaryota</taxon>
        <taxon>Fungi</taxon>
        <taxon>Dikarya</taxon>
        <taxon>Ascomycota</taxon>
        <taxon>Pezizomycotina</taxon>
        <taxon>Eurotiomycetes</taxon>
        <taxon>Eurotiomycetidae</taxon>
        <taxon>Eurotiales</taxon>
        <taxon>Aspergillaceae</taxon>
        <taxon>Penicillium</taxon>
    </lineage>
</organism>
<protein>
    <submittedName>
        <fullName evidence="2">Uncharacterized protein</fullName>
    </submittedName>
</protein>
<accession>A0A9W9RUA5</accession>
<evidence type="ECO:0000256" key="1">
    <source>
        <dbReference type="SAM" id="Phobius"/>
    </source>
</evidence>
<dbReference type="EMBL" id="JAPZBR010000001">
    <property type="protein sequence ID" value="KAJ5366592.1"/>
    <property type="molecule type" value="Genomic_DNA"/>
</dbReference>
<sequence length="121" mass="13753">MNGDPIVEPPDEDAWWVTVPVYAGLILGGSGWVMEYVIGEIQNRRATIEDKSQHMLKGSRAISIPVPTHDIPRDDDETIFDRAEIIATGFLAEIVNGRVLIDEKRIAIFKNRRVRRSKERL</sequence>
<evidence type="ECO:0000313" key="2">
    <source>
        <dbReference type="EMBL" id="KAJ5366592.1"/>
    </source>
</evidence>